<dbReference type="GO" id="GO:0003723">
    <property type="term" value="F:RNA binding"/>
    <property type="evidence" value="ECO:0007669"/>
    <property type="project" value="UniProtKB-UniRule"/>
</dbReference>
<protein>
    <recommendedName>
        <fullName evidence="4">RRM domain-containing protein</fullName>
    </recommendedName>
</protein>
<dbReference type="PANTHER" id="PTHR10501">
    <property type="entry name" value="U1 SMALL NUCLEAR RIBONUCLEOPROTEIN A/U2 SMALL NUCLEAR RIBONUCLEOPROTEIN B"/>
    <property type="match status" value="1"/>
</dbReference>
<name>A0A7S3B205_9EUKA</name>
<sequence>MPGFEGISISRGDPASAKPTIGFAKFSAPAEAMGALNCLNGHVFDEEMQPARPLVVEMARRDLDNVRGSSSAPRRAPDQQLTSRLVPLGAPAGYGYGMQPQGYGQPPPAYHGAYPREYGGGGGGGAPIDMRKRSRYDNGENNQDTICIRQIPFGASEDVVRALVESTAGYRGMKLISNASNAATLICFVLFQDSEAAHAAIPMLNGTELIGASGQTMAISTEMARRSLQLEDTRG</sequence>
<dbReference type="InterPro" id="IPR035979">
    <property type="entry name" value="RBD_domain_sf"/>
</dbReference>
<organism evidence="5">
    <name type="scientific">Haptolina ericina</name>
    <dbReference type="NCBI Taxonomy" id="156174"/>
    <lineage>
        <taxon>Eukaryota</taxon>
        <taxon>Haptista</taxon>
        <taxon>Haptophyta</taxon>
        <taxon>Prymnesiophyceae</taxon>
        <taxon>Prymnesiales</taxon>
        <taxon>Prymnesiaceae</taxon>
        <taxon>Haptolina</taxon>
    </lineage>
</organism>
<feature type="domain" description="RRM" evidence="4">
    <location>
        <begin position="144"/>
        <end position="224"/>
    </location>
</feature>
<dbReference type="PROSITE" id="PS50102">
    <property type="entry name" value="RRM"/>
    <property type="match status" value="1"/>
</dbReference>
<feature type="region of interest" description="Disordered" evidence="3">
    <location>
        <begin position="116"/>
        <end position="139"/>
    </location>
</feature>
<proteinExistence type="predicted"/>
<dbReference type="Gene3D" id="3.30.70.330">
    <property type="match status" value="1"/>
</dbReference>
<evidence type="ECO:0000256" key="3">
    <source>
        <dbReference type="SAM" id="MobiDB-lite"/>
    </source>
</evidence>
<dbReference type="Pfam" id="PF00076">
    <property type="entry name" value="RRM_1"/>
    <property type="match status" value="1"/>
</dbReference>
<evidence type="ECO:0000256" key="2">
    <source>
        <dbReference type="PROSITE-ProRule" id="PRU00176"/>
    </source>
</evidence>
<evidence type="ECO:0000259" key="4">
    <source>
        <dbReference type="PROSITE" id="PS50102"/>
    </source>
</evidence>
<dbReference type="InterPro" id="IPR012677">
    <property type="entry name" value="Nucleotide-bd_a/b_plait_sf"/>
</dbReference>
<keyword evidence="1 2" id="KW-0694">RNA-binding</keyword>
<dbReference type="CDD" id="cd00590">
    <property type="entry name" value="RRM_SF"/>
    <property type="match status" value="1"/>
</dbReference>
<reference evidence="5" key="1">
    <citation type="submission" date="2021-01" db="EMBL/GenBank/DDBJ databases">
        <authorList>
            <person name="Corre E."/>
            <person name="Pelletier E."/>
            <person name="Niang G."/>
            <person name="Scheremetjew M."/>
            <person name="Finn R."/>
            <person name="Kale V."/>
            <person name="Holt S."/>
            <person name="Cochrane G."/>
            <person name="Meng A."/>
            <person name="Brown T."/>
            <person name="Cohen L."/>
        </authorList>
    </citation>
    <scope>NUCLEOTIDE SEQUENCE</scope>
    <source>
        <strain evidence="5">CCMP281</strain>
    </source>
</reference>
<evidence type="ECO:0000256" key="1">
    <source>
        <dbReference type="ARBA" id="ARBA00022884"/>
    </source>
</evidence>
<dbReference type="SUPFAM" id="SSF54928">
    <property type="entry name" value="RNA-binding domain, RBD"/>
    <property type="match status" value="1"/>
</dbReference>
<dbReference type="EMBL" id="HBHX01041300">
    <property type="protein sequence ID" value="CAE0122222.1"/>
    <property type="molecule type" value="Transcribed_RNA"/>
</dbReference>
<accession>A0A7S3B205</accession>
<dbReference type="AlphaFoldDB" id="A0A7S3B205"/>
<gene>
    <name evidence="5" type="ORF">HERI1096_LOCUS22923</name>
</gene>
<dbReference type="InterPro" id="IPR000504">
    <property type="entry name" value="RRM_dom"/>
</dbReference>
<evidence type="ECO:0000313" key="5">
    <source>
        <dbReference type="EMBL" id="CAE0122222.1"/>
    </source>
</evidence>
<feature type="compositionally biased region" description="Basic and acidic residues" evidence="3">
    <location>
        <begin position="129"/>
        <end position="138"/>
    </location>
</feature>